<protein>
    <submittedName>
        <fullName evidence="1">Uncharacterized protein</fullName>
    </submittedName>
</protein>
<accession>A0A0F9GTG0</accession>
<reference evidence="1" key="1">
    <citation type="journal article" date="2015" name="Nature">
        <title>Complex archaea that bridge the gap between prokaryotes and eukaryotes.</title>
        <authorList>
            <person name="Spang A."/>
            <person name="Saw J.H."/>
            <person name="Jorgensen S.L."/>
            <person name="Zaremba-Niedzwiedzka K."/>
            <person name="Martijn J."/>
            <person name="Lind A.E."/>
            <person name="van Eijk R."/>
            <person name="Schleper C."/>
            <person name="Guy L."/>
            <person name="Ettema T.J."/>
        </authorList>
    </citation>
    <scope>NUCLEOTIDE SEQUENCE</scope>
</reference>
<feature type="non-terminal residue" evidence="1">
    <location>
        <position position="1"/>
    </location>
</feature>
<gene>
    <name evidence="1" type="ORF">LCGC14_1869860</name>
</gene>
<comment type="caution">
    <text evidence="1">The sequence shown here is derived from an EMBL/GenBank/DDBJ whole genome shotgun (WGS) entry which is preliminary data.</text>
</comment>
<evidence type="ECO:0000313" key="1">
    <source>
        <dbReference type="EMBL" id="KKL93926.1"/>
    </source>
</evidence>
<sequence length="85" mass="9763">KDFTYQDILPDWDVGSLTFVIAGSFYVEPDVESSTIKAQLLNQDEMMIRSIIFTIPGLKKANISLWPFWVKRVPNNSEKVTVELQ</sequence>
<dbReference type="EMBL" id="LAZR01019063">
    <property type="protein sequence ID" value="KKL93926.1"/>
    <property type="molecule type" value="Genomic_DNA"/>
</dbReference>
<organism evidence="1">
    <name type="scientific">marine sediment metagenome</name>
    <dbReference type="NCBI Taxonomy" id="412755"/>
    <lineage>
        <taxon>unclassified sequences</taxon>
        <taxon>metagenomes</taxon>
        <taxon>ecological metagenomes</taxon>
    </lineage>
</organism>
<name>A0A0F9GTG0_9ZZZZ</name>
<proteinExistence type="predicted"/>
<dbReference type="AlphaFoldDB" id="A0A0F9GTG0"/>